<reference evidence="1 2" key="1">
    <citation type="submission" date="2018-06" db="EMBL/GenBank/DDBJ databases">
        <title>Genomic Encyclopedia of Type Strains, Phase IV (KMG-IV): sequencing the most valuable type-strain genomes for metagenomic binning, comparative biology and taxonomic classification.</title>
        <authorList>
            <person name="Goeker M."/>
        </authorList>
    </citation>
    <scope>NUCLEOTIDE SEQUENCE [LARGE SCALE GENOMIC DNA]</scope>
    <source>
        <strain evidence="1 2">DSM 15140</strain>
    </source>
</reference>
<keyword evidence="2" id="KW-1185">Reference proteome</keyword>
<dbReference type="EMBL" id="QNRI01000009">
    <property type="protein sequence ID" value="RBO95259.1"/>
    <property type="molecule type" value="Genomic_DNA"/>
</dbReference>
<comment type="caution">
    <text evidence="1">The sequence shown here is derived from an EMBL/GenBank/DDBJ whole genome shotgun (WGS) entry which is preliminary data.</text>
</comment>
<gene>
    <name evidence="1" type="ORF">DES48_10996</name>
</gene>
<name>A0A366E0F7_9BACI</name>
<accession>A0A366E0F7</accession>
<evidence type="ECO:0008006" key="3">
    <source>
        <dbReference type="Google" id="ProtNLM"/>
    </source>
</evidence>
<dbReference type="STRING" id="200904.GCA_900168775_03487"/>
<organism evidence="1 2">
    <name type="scientific">Paraliobacillus ryukyuensis</name>
    <dbReference type="NCBI Taxonomy" id="200904"/>
    <lineage>
        <taxon>Bacteria</taxon>
        <taxon>Bacillati</taxon>
        <taxon>Bacillota</taxon>
        <taxon>Bacilli</taxon>
        <taxon>Bacillales</taxon>
        <taxon>Bacillaceae</taxon>
        <taxon>Paraliobacillus</taxon>
    </lineage>
</organism>
<evidence type="ECO:0000313" key="2">
    <source>
        <dbReference type="Proteomes" id="UP000252254"/>
    </source>
</evidence>
<sequence length="422" mass="48862">MDTRVKEIVDSTKDKFGLGDYYLKTYDFDRKLTVYNETIYSLTMEWFPNHAKQDDEDLNPAGTAVIEVNIETRQPIGVIFVMGVTYAKNGVRFQEGSLHEIVQWVEQQTSLTYQKDFQIKKQAADHIHFHSEVNGIPLTPDGLIEVKWNELGQLTSFSVHEPFPKIENVKEDSFTLTLASIADITKEQIKMLQSPDFDEEKLIHLYGLEEIYVRDETKETIPFTIMGLAYRQYELEKTLEWSEPLDEAFIEKDIECKDEVTAEQAFSQEPSPDAYPISKSEQELCVAGVTDFLRKVYPEESGHWYIATLHRENGYIQATVKKHQQVEFVFQQKLVAFLDVTEFNVVSYLDTQSMLAMFDKYAVSNKVVLTKEEAFSKLEPYLELTPYYVYHPAQGEYVLCGKLDCHYGVDAETREVRPLDDF</sequence>
<dbReference type="RefSeq" id="WP_113869632.1">
    <property type="nucleotide sequence ID" value="NZ_BAABQN010000006.1"/>
</dbReference>
<evidence type="ECO:0000313" key="1">
    <source>
        <dbReference type="EMBL" id="RBO95259.1"/>
    </source>
</evidence>
<dbReference type="OrthoDB" id="2431483at2"/>
<dbReference type="AlphaFoldDB" id="A0A366E0F7"/>
<protein>
    <recommendedName>
        <fullName evidence="3">DUF4901 domain-containing protein</fullName>
    </recommendedName>
</protein>
<proteinExistence type="predicted"/>
<dbReference type="Proteomes" id="UP000252254">
    <property type="component" value="Unassembled WGS sequence"/>
</dbReference>